<feature type="compositionally biased region" description="Basic and acidic residues" evidence="2">
    <location>
        <begin position="363"/>
        <end position="374"/>
    </location>
</feature>
<comment type="caution">
    <text evidence="4">The sequence shown here is derived from an EMBL/GenBank/DDBJ whole genome shotgun (WGS) entry which is preliminary data.</text>
</comment>
<dbReference type="SUPFAM" id="SSF50729">
    <property type="entry name" value="PH domain-like"/>
    <property type="match status" value="1"/>
</dbReference>
<evidence type="ECO:0000313" key="4">
    <source>
        <dbReference type="EMBL" id="KAG8469015.1"/>
    </source>
</evidence>
<evidence type="ECO:0000313" key="5">
    <source>
        <dbReference type="Proteomes" id="UP000751190"/>
    </source>
</evidence>
<dbReference type="AlphaFoldDB" id="A0A8J5Y0H8"/>
<dbReference type="InterPro" id="IPR050454">
    <property type="entry name" value="RTT106/SSRP1_HistChap/FACT"/>
</dbReference>
<dbReference type="SMART" id="SM01287">
    <property type="entry name" value="Rtt106"/>
    <property type="match status" value="1"/>
</dbReference>
<name>A0A8J5Y0H8_DIALT</name>
<evidence type="ECO:0000256" key="2">
    <source>
        <dbReference type="SAM" id="MobiDB-lite"/>
    </source>
</evidence>
<keyword evidence="5" id="KW-1185">Reference proteome</keyword>
<organism evidence="4 5">
    <name type="scientific">Diacronema lutheri</name>
    <name type="common">Unicellular marine alga</name>
    <name type="synonym">Monochrysis lutheri</name>
    <dbReference type="NCBI Taxonomy" id="2081491"/>
    <lineage>
        <taxon>Eukaryota</taxon>
        <taxon>Haptista</taxon>
        <taxon>Haptophyta</taxon>
        <taxon>Pavlovophyceae</taxon>
        <taxon>Pavlovales</taxon>
        <taxon>Pavlovaceae</taxon>
        <taxon>Diacronema</taxon>
    </lineage>
</organism>
<dbReference type="GO" id="GO:0031491">
    <property type="term" value="F:nucleosome binding"/>
    <property type="evidence" value="ECO:0007669"/>
    <property type="project" value="TreeGrafter"/>
</dbReference>
<feature type="compositionally biased region" description="Acidic residues" evidence="2">
    <location>
        <begin position="291"/>
        <end position="314"/>
    </location>
</feature>
<accession>A0A8J5Y0H8</accession>
<dbReference type="OrthoDB" id="10585735at2759"/>
<dbReference type="InterPro" id="IPR011993">
    <property type="entry name" value="PH-like_dom_sf"/>
</dbReference>
<dbReference type="PANTHER" id="PTHR45849">
    <property type="entry name" value="FACT COMPLEX SUBUNIT SSRP1"/>
    <property type="match status" value="1"/>
</dbReference>
<dbReference type="GO" id="GO:0042393">
    <property type="term" value="F:histone binding"/>
    <property type="evidence" value="ECO:0007669"/>
    <property type="project" value="TreeGrafter"/>
</dbReference>
<reference evidence="4" key="1">
    <citation type="submission" date="2021-05" db="EMBL/GenBank/DDBJ databases">
        <title>The genome of the haptophyte Pavlova lutheri (Diacronema luteri, Pavlovales) - a model for lipid biosynthesis in eukaryotic algae.</title>
        <authorList>
            <person name="Hulatt C.J."/>
            <person name="Posewitz M.C."/>
        </authorList>
    </citation>
    <scope>NUCLEOTIDE SEQUENCE</scope>
    <source>
        <strain evidence="4">NIVA-4/92</strain>
    </source>
</reference>
<keyword evidence="1" id="KW-0175">Coiled coil</keyword>
<gene>
    <name evidence="4" type="ORF">KFE25_007533</name>
</gene>
<feature type="coiled-coil region" evidence="1">
    <location>
        <begin position="3"/>
        <end position="30"/>
    </location>
</feature>
<evidence type="ECO:0000259" key="3">
    <source>
        <dbReference type="SMART" id="SM01287"/>
    </source>
</evidence>
<feature type="compositionally biased region" description="Acidic residues" evidence="2">
    <location>
        <begin position="322"/>
        <end position="362"/>
    </location>
</feature>
<evidence type="ECO:0000256" key="1">
    <source>
        <dbReference type="SAM" id="Coils"/>
    </source>
</evidence>
<dbReference type="Pfam" id="PF08512">
    <property type="entry name" value="Rttp106-like_middle"/>
    <property type="match status" value="1"/>
</dbReference>
<dbReference type="InterPro" id="IPR013719">
    <property type="entry name" value="RTT106/SPT16-like_middle_dom"/>
</dbReference>
<sequence>MEVLELQEKNEALVKALDRANARIHELEAALAVHAPSPAAAAASDAPTPAAPGAPHLGPLVCAVGELSMTSPRGKAEIFVHAGGIRIKAKTFSLCVPVAALLRAIELDLSGAGAESAAAKLTCLLQLDPAAVQAVGAAPKGAIEFCSWSRKRTDPDLRARLADAHLGPSWLTSTPFRADGGKPFVPGYVKATEVQIVPLDTHLLVLGRPTLCVSYDLADVSLPETVNGRKTFDMAVSFASGSGGPGARVELSMLPTSAHAALFDFIATRKRAGGAKRKRDAGMGLPATSDDPVDGEGDEGDEEDEDEEEEDDEDFAPREDSDSCAEEFDSDGGEPIAEDGGEDEDEEEEDVEGEEDAEEESGADVKSKAGHEDEAGQGAAG</sequence>
<dbReference type="GO" id="GO:0035101">
    <property type="term" value="C:FACT complex"/>
    <property type="evidence" value="ECO:0007669"/>
    <property type="project" value="TreeGrafter"/>
</dbReference>
<dbReference type="Gene3D" id="2.30.29.30">
    <property type="entry name" value="Pleckstrin-homology domain (PH domain)/Phosphotyrosine-binding domain (PTB)"/>
    <property type="match status" value="1"/>
</dbReference>
<feature type="region of interest" description="Disordered" evidence="2">
    <location>
        <begin position="275"/>
        <end position="381"/>
    </location>
</feature>
<dbReference type="Proteomes" id="UP000751190">
    <property type="component" value="Unassembled WGS sequence"/>
</dbReference>
<feature type="domain" description="Histone chaperone RTT106/FACT complex subunit SPT16-like middle" evidence="3">
    <location>
        <begin position="182"/>
        <end position="271"/>
    </location>
</feature>
<dbReference type="PANTHER" id="PTHR45849:SF1">
    <property type="entry name" value="FACT COMPLEX SUBUNIT SSRP1"/>
    <property type="match status" value="1"/>
</dbReference>
<proteinExistence type="predicted"/>
<dbReference type="EMBL" id="JAGTXO010000003">
    <property type="protein sequence ID" value="KAG8469015.1"/>
    <property type="molecule type" value="Genomic_DNA"/>
</dbReference>
<protein>
    <recommendedName>
        <fullName evidence="3">Histone chaperone RTT106/FACT complex subunit SPT16-like middle domain-containing protein</fullName>
    </recommendedName>
</protein>